<gene>
    <name evidence="2" type="ORF">SAMN04244553_4275</name>
</gene>
<dbReference type="Proteomes" id="UP000219565">
    <property type="component" value="Unassembled WGS sequence"/>
</dbReference>
<name>A0A285LVF4_9NOCA</name>
<evidence type="ECO:0000256" key="1">
    <source>
        <dbReference type="SAM" id="MobiDB-lite"/>
    </source>
</evidence>
<dbReference type="AlphaFoldDB" id="A0A285LVF4"/>
<feature type="region of interest" description="Disordered" evidence="1">
    <location>
        <begin position="46"/>
        <end position="217"/>
    </location>
</feature>
<evidence type="ECO:0000313" key="3">
    <source>
        <dbReference type="Proteomes" id="UP000219565"/>
    </source>
</evidence>
<protein>
    <submittedName>
        <fullName evidence="2">Uncharacterized protein</fullName>
    </submittedName>
</protein>
<accession>A0A285LVF4</accession>
<dbReference type="EMBL" id="OBEG01000004">
    <property type="protein sequence ID" value="SNY87331.1"/>
    <property type="molecule type" value="Genomic_DNA"/>
</dbReference>
<organism evidence="2 3">
    <name type="scientific">Nocardia amikacinitolerans</name>
    <dbReference type="NCBI Taxonomy" id="756689"/>
    <lineage>
        <taxon>Bacteria</taxon>
        <taxon>Bacillati</taxon>
        <taxon>Actinomycetota</taxon>
        <taxon>Actinomycetes</taxon>
        <taxon>Mycobacteriales</taxon>
        <taxon>Nocardiaceae</taxon>
        <taxon>Nocardia</taxon>
    </lineage>
</organism>
<feature type="compositionally biased region" description="Basic and acidic residues" evidence="1">
    <location>
        <begin position="62"/>
        <end position="73"/>
    </location>
</feature>
<sequence>MLPSPRHRKHRLVTLSGRATAPGNRRQVIEIAGAPRCRAARALRRTEPTGRPFQSIAFGPRDPGDQPARHPADRFAAPSDCPSARAIGPPIRPRHRTAPSGRPIGLRRPSIESAPPVKSSHPSWLAGPEGAHPASCAAGRSHPATDRAHLPPRRRTAHPLAPPDRAIGACCRTAPAADREPHHPRAVGRATRPATGSTVPPHCGPRRAASDQGRAPG</sequence>
<proteinExistence type="predicted"/>
<keyword evidence="3" id="KW-1185">Reference proteome</keyword>
<reference evidence="2 3" key="1">
    <citation type="submission" date="2017-09" db="EMBL/GenBank/DDBJ databases">
        <authorList>
            <person name="Ehlers B."/>
            <person name="Leendertz F.H."/>
        </authorList>
    </citation>
    <scope>NUCLEOTIDE SEQUENCE [LARGE SCALE GENOMIC DNA]</scope>
    <source>
        <strain evidence="2 3">DSM 45537</strain>
    </source>
</reference>
<evidence type="ECO:0000313" key="2">
    <source>
        <dbReference type="EMBL" id="SNY87331.1"/>
    </source>
</evidence>